<gene>
    <name evidence="4" type="ORF">NGRA_1349</name>
</gene>
<comment type="caution">
    <text evidence="4">The sequence shown here is derived from an EMBL/GenBank/DDBJ whole genome shotgun (WGS) entry which is preliminary data.</text>
</comment>
<dbReference type="PANTHER" id="PTHR13799:SF14">
    <property type="entry name" value="GTP CYCLOHYDROLASE 1 TYPE 2 HOMOLOG"/>
    <property type="match status" value="1"/>
</dbReference>
<feature type="binding site" evidence="3">
    <location>
        <position position="202"/>
    </location>
    <ligand>
        <name>a divalent metal cation</name>
        <dbReference type="ChEBI" id="CHEBI:60240"/>
        <label>1</label>
    </ligand>
</feature>
<evidence type="ECO:0000256" key="1">
    <source>
        <dbReference type="ARBA" id="ARBA00006964"/>
    </source>
</evidence>
<keyword evidence="5" id="KW-1185">Reference proteome</keyword>
<organism evidence="4 5">
    <name type="scientific">Nosema granulosis</name>
    <dbReference type="NCBI Taxonomy" id="83296"/>
    <lineage>
        <taxon>Eukaryota</taxon>
        <taxon>Fungi</taxon>
        <taxon>Fungi incertae sedis</taxon>
        <taxon>Microsporidia</taxon>
        <taxon>Nosematidae</taxon>
        <taxon>Nosema</taxon>
    </lineage>
</organism>
<dbReference type="InterPro" id="IPR036069">
    <property type="entry name" value="DUF34/NIF3_sf"/>
</dbReference>
<evidence type="ECO:0000313" key="5">
    <source>
        <dbReference type="Proteomes" id="UP000740883"/>
    </source>
</evidence>
<evidence type="ECO:0000313" key="4">
    <source>
        <dbReference type="EMBL" id="KAF9763318.1"/>
    </source>
</evidence>
<sequence>MSIKDIKDKIDSILPLSIAQTEWDNVGVLINTGSQCSNILLAIDVTEEVINECLEKNIKNIVSYHPVIFRPIKNIYENDIVSFLIRNQINVFVPHTSWDPTINNYIYNLFNEGCLLENCGRNTRAIGDVISILKKETGLNYLRVALNKYHNMNTTLPTMAVGAGSAFRYHDLKNSLIVSGEMDHHVILHFLRNYNTVILLEHSNSERIALPYIKNLLKEALKDYKIYISNKDKDPISII</sequence>
<feature type="binding site" evidence="3">
    <location>
        <position position="206"/>
    </location>
    <ligand>
        <name>a divalent metal cation</name>
        <dbReference type="ChEBI" id="CHEBI:60240"/>
        <label>1</label>
    </ligand>
</feature>
<protein>
    <submittedName>
        <fullName evidence="4">NIF3-like protein 1</fullName>
    </submittedName>
</protein>
<dbReference type="EMBL" id="SBJO01000082">
    <property type="protein sequence ID" value="KAF9763318.1"/>
    <property type="molecule type" value="Genomic_DNA"/>
</dbReference>
<accession>A0A9P6KZ72</accession>
<evidence type="ECO:0000256" key="2">
    <source>
        <dbReference type="ARBA" id="ARBA00022723"/>
    </source>
</evidence>
<feature type="binding site" evidence="3">
    <location>
        <position position="99"/>
    </location>
    <ligand>
        <name>a divalent metal cation</name>
        <dbReference type="ChEBI" id="CHEBI:60240"/>
        <label>1</label>
    </ligand>
</feature>
<dbReference type="GO" id="GO:0005737">
    <property type="term" value="C:cytoplasm"/>
    <property type="evidence" value="ECO:0007669"/>
    <property type="project" value="TreeGrafter"/>
</dbReference>
<dbReference type="Pfam" id="PF01784">
    <property type="entry name" value="DUF34_NIF3"/>
    <property type="match status" value="1"/>
</dbReference>
<dbReference type="InterPro" id="IPR002678">
    <property type="entry name" value="DUF34/NIF3"/>
</dbReference>
<proteinExistence type="inferred from homology"/>
<evidence type="ECO:0000256" key="3">
    <source>
        <dbReference type="PIRSR" id="PIRSR602678-1"/>
    </source>
</evidence>
<keyword evidence="2 3" id="KW-0479">Metal-binding</keyword>
<dbReference type="SUPFAM" id="SSF102705">
    <property type="entry name" value="NIF3 (NGG1p interacting factor 3)-like"/>
    <property type="match status" value="1"/>
</dbReference>
<reference evidence="4 5" key="1">
    <citation type="journal article" date="2020" name="Genome Biol. Evol.">
        <title>Comparative genomics of strictly vertically transmitted, feminizing microsporidia endosymbionts of amphipod crustaceans.</title>
        <authorList>
            <person name="Cormier A."/>
            <person name="Chebbi M.A."/>
            <person name="Giraud I."/>
            <person name="Wattier R."/>
            <person name="Teixeira M."/>
            <person name="Gilbert C."/>
            <person name="Rigaud T."/>
            <person name="Cordaux R."/>
        </authorList>
    </citation>
    <scope>NUCLEOTIDE SEQUENCE [LARGE SCALE GENOMIC DNA]</scope>
    <source>
        <strain evidence="4 5">Ou3-Ou53</strain>
    </source>
</reference>
<dbReference type="FunFam" id="3.40.1390.30:FF:000001">
    <property type="entry name" value="GTP cyclohydrolase 1 type 2"/>
    <property type="match status" value="1"/>
</dbReference>
<name>A0A9P6KZ72_9MICR</name>
<feature type="binding site" evidence="3">
    <location>
        <position position="65"/>
    </location>
    <ligand>
        <name>a divalent metal cation</name>
        <dbReference type="ChEBI" id="CHEBI:60240"/>
        <label>1</label>
    </ligand>
</feature>
<dbReference type="AlphaFoldDB" id="A0A9P6KZ72"/>
<comment type="similarity">
    <text evidence="1">Belongs to the GTP cyclohydrolase I type 2/NIF3 family.</text>
</comment>
<dbReference type="GO" id="GO:0046872">
    <property type="term" value="F:metal ion binding"/>
    <property type="evidence" value="ECO:0007669"/>
    <property type="project" value="UniProtKB-KW"/>
</dbReference>
<dbReference type="OrthoDB" id="3345469at2759"/>
<dbReference type="Proteomes" id="UP000740883">
    <property type="component" value="Unassembled WGS sequence"/>
</dbReference>
<dbReference type="PANTHER" id="PTHR13799">
    <property type="entry name" value="NGG1 INTERACTING FACTOR 3"/>
    <property type="match status" value="1"/>
</dbReference>
<dbReference type="Gene3D" id="3.40.1390.30">
    <property type="entry name" value="NIF3 (NGG1p interacting factor 3)-like"/>
    <property type="match status" value="2"/>
</dbReference>